<keyword evidence="2" id="KW-0812">Transmembrane</keyword>
<proteinExistence type="predicted"/>
<dbReference type="AlphaFoldDB" id="A0A7V8RDD5"/>
<name>A0A7V8RDD5_9SPHN</name>
<evidence type="ECO:0000313" key="3">
    <source>
        <dbReference type="EMBL" id="MBA1374356.1"/>
    </source>
</evidence>
<gene>
    <name evidence="3" type="ORF">FG486_08390</name>
</gene>
<feature type="compositionally biased region" description="Polar residues" evidence="1">
    <location>
        <begin position="1"/>
        <end position="14"/>
    </location>
</feature>
<comment type="caution">
    <text evidence="3">The sequence shown here is derived from an EMBL/GenBank/DDBJ whole genome shotgun (WGS) entry which is preliminary data.</text>
</comment>
<keyword evidence="4" id="KW-1185">Reference proteome</keyword>
<dbReference type="InterPro" id="IPR005625">
    <property type="entry name" value="PepSY-ass_TM"/>
</dbReference>
<feature type="transmembrane region" description="Helical" evidence="2">
    <location>
        <begin position="287"/>
        <end position="305"/>
    </location>
</feature>
<feature type="region of interest" description="Disordered" evidence="1">
    <location>
        <begin position="365"/>
        <end position="384"/>
    </location>
</feature>
<organism evidence="3 4">
    <name type="scientific">Sphingomonas ursincola</name>
    <dbReference type="NCBI Taxonomy" id="56361"/>
    <lineage>
        <taxon>Bacteria</taxon>
        <taxon>Pseudomonadati</taxon>
        <taxon>Pseudomonadota</taxon>
        <taxon>Alphaproteobacteria</taxon>
        <taxon>Sphingomonadales</taxon>
        <taxon>Sphingomonadaceae</taxon>
        <taxon>Sphingomonas</taxon>
    </lineage>
</organism>
<protein>
    <submittedName>
        <fullName evidence="3">PepSY domain-containing protein</fullName>
    </submittedName>
</protein>
<dbReference type="EMBL" id="VDES01000002">
    <property type="protein sequence ID" value="MBA1374356.1"/>
    <property type="molecule type" value="Genomic_DNA"/>
</dbReference>
<feature type="transmembrane region" description="Helical" evidence="2">
    <location>
        <begin position="514"/>
        <end position="538"/>
    </location>
</feature>
<accession>A0A7V8RDD5</accession>
<evidence type="ECO:0000256" key="2">
    <source>
        <dbReference type="SAM" id="Phobius"/>
    </source>
</evidence>
<dbReference type="Proteomes" id="UP000589292">
    <property type="component" value="Unassembled WGS sequence"/>
</dbReference>
<evidence type="ECO:0000256" key="1">
    <source>
        <dbReference type="SAM" id="MobiDB-lite"/>
    </source>
</evidence>
<feature type="region of interest" description="Disordered" evidence="1">
    <location>
        <begin position="1"/>
        <end position="30"/>
    </location>
</feature>
<reference evidence="3 4" key="1">
    <citation type="journal article" date="1994" name="Int. J. Syst. Bacteriol.">
        <title>Phylogenetic positions of novel aerobic, bacteriochlorophyll a-containing bacteria and description of Roseococcus thiosulfatophilus gen. nov., sp. nov., Erythromicrobium ramosum gen. nov., sp. nov., and Erythrobacter litoralis sp. nov.</title>
        <authorList>
            <person name="Yurkov V."/>
            <person name="Stackebrandt E."/>
            <person name="Holmes A."/>
            <person name="Fuerst J.A."/>
            <person name="Hugenholtz P."/>
            <person name="Golecki J."/>
            <person name="Gad'on N."/>
            <person name="Gorlenko V.M."/>
            <person name="Kompantseva E.I."/>
            <person name="Drews G."/>
        </authorList>
    </citation>
    <scope>NUCLEOTIDE SEQUENCE [LARGE SCALE GENOMIC DNA]</scope>
    <source>
        <strain evidence="3 4">KR-99</strain>
    </source>
</reference>
<feature type="transmembrane region" description="Helical" evidence="2">
    <location>
        <begin position="52"/>
        <end position="77"/>
    </location>
</feature>
<sequence length="553" mass="61175">MPTSRWNAPRSTPPVSAARSMAACRPGSEREGRSIMANRPRLARWSMGKHQWLALIGGISLFIWGLSGMAHIAMVLFGPQQLEFMPSMRAIDMAGAVPVEKVLADAGIGKARAVKVVVGKDRNLLQVTVSPQAARRYFRLDTGAELAGEDARQAEFIARHFLKEQRPIAEIVQQTAFDADYPWVNRLLPVWRIRFAGDDRLTAYVHTETSSLAAVNNLTKTRLQNVFRALHSWEWVPQGLDWLRVLVITLMVGSLAALAVTGILLLVAIRRGKRLAGSKGWHRAMGYVLALPLLMFSVSGILHLVQSALEQPTSKLRLSPPVNVANARYPVERDWAEIAKGLDVNALSLVEGPGGRALYRLGLAQPGSASPKGEHDHSAHQGHKMPMGDSAIRNARFEGISPTGPALYIDAATGKPWGDGDKALARELGRRFSGAPDSAITHMELVTRFGPDYDFRNKRLPVWRIDYGAPVNATLFVDTATGVLADRTENWQKPERYIFSFIHKWNFLFPIGKVGLNAVVGSFMLALIGFMGGIGLYWDWRRRRKVPQKPLAR</sequence>
<dbReference type="Pfam" id="PF03929">
    <property type="entry name" value="PepSY_TM"/>
    <property type="match status" value="1"/>
</dbReference>
<keyword evidence="2" id="KW-0472">Membrane</keyword>
<keyword evidence="2" id="KW-1133">Transmembrane helix</keyword>
<feature type="transmembrane region" description="Helical" evidence="2">
    <location>
        <begin position="242"/>
        <end position="267"/>
    </location>
</feature>
<evidence type="ECO:0000313" key="4">
    <source>
        <dbReference type="Proteomes" id="UP000589292"/>
    </source>
</evidence>